<organism evidence="4 5">
    <name type="scientific">Chitinimonas taiwanensis DSM 18899</name>
    <dbReference type="NCBI Taxonomy" id="1121279"/>
    <lineage>
        <taxon>Bacteria</taxon>
        <taxon>Pseudomonadati</taxon>
        <taxon>Pseudomonadota</taxon>
        <taxon>Betaproteobacteria</taxon>
        <taxon>Neisseriales</taxon>
        <taxon>Chitinibacteraceae</taxon>
        <taxon>Chitinimonas</taxon>
    </lineage>
</organism>
<dbReference type="EMBL" id="FPKR01000007">
    <property type="protein sequence ID" value="SFZ76650.1"/>
    <property type="molecule type" value="Genomic_DNA"/>
</dbReference>
<dbReference type="SUPFAM" id="SSF55729">
    <property type="entry name" value="Acyl-CoA N-acyltransferases (Nat)"/>
    <property type="match status" value="1"/>
</dbReference>
<dbReference type="PROSITE" id="PS51186">
    <property type="entry name" value="GNAT"/>
    <property type="match status" value="1"/>
</dbReference>
<proteinExistence type="predicted"/>
<dbReference type="Proteomes" id="UP000186513">
    <property type="component" value="Unassembled WGS sequence"/>
</dbReference>
<dbReference type="STRING" id="1121279.SAMN02745887_02044"/>
<dbReference type="Pfam" id="PF00583">
    <property type="entry name" value="Acetyltransf_1"/>
    <property type="match status" value="1"/>
</dbReference>
<dbReference type="PANTHER" id="PTHR43877:SF2">
    <property type="entry name" value="AMINOALKYLPHOSPHONATE N-ACETYLTRANSFERASE-RELATED"/>
    <property type="match status" value="1"/>
</dbReference>
<sequence>MVQLRAAHERDLTELASLAGELGYPLAPAIISANLLQIVTRPEHCLLVACDAEDRAIAFLHAYQRISLASVPSVEIAGLVVAADWRGQGVGRRLILALQDWASQHGVMVLRLRSNVQREDAHRFYQQLGFRVSKTQLALVKNL</sequence>
<dbReference type="AlphaFoldDB" id="A0A1K2HK53"/>
<dbReference type="InterPro" id="IPR050832">
    <property type="entry name" value="Bact_Acetyltransf"/>
</dbReference>
<evidence type="ECO:0000313" key="4">
    <source>
        <dbReference type="EMBL" id="SFZ76650.1"/>
    </source>
</evidence>
<reference evidence="4 5" key="1">
    <citation type="submission" date="2016-11" db="EMBL/GenBank/DDBJ databases">
        <authorList>
            <person name="Jaros S."/>
            <person name="Januszkiewicz K."/>
            <person name="Wedrychowicz H."/>
        </authorList>
    </citation>
    <scope>NUCLEOTIDE SEQUENCE [LARGE SCALE GENOMIC DNA]</scope>
    <source>
        <strain evidence="4 5">DSM 18899</strain>
    </source>
</reference>
<feature type="domain" description="N-acetyltransferase" evidence="3">
    <location>
        <begin position="2"/>
        <end position="143"/>
    </location>
</feature>
<dbReference type="InterPro" id="IPR000182">
    <property type="entry name" value="GNAT_dom"/>
</dbReference>
<keyword evidence="1" id="KW-0808">Transferase</keyword>
<protein>
    <submittedName>
        <fullName evidence="4">N-acetylglutamate synthase, GNAT family</fullName>
    </submittedName>
</protein>
<gene>
    <name evidence="4" type="ORF">SAMN02745887_02044</name>
</gene>
<keyword evidence="2" id="KW-0012">Acyltransferase</keyword>
<dbReference type="Gene3D" id="3.40.630.30">
    <property type="match status" value="1"/>
</dbReference>
<dbReference type="GO" id="GO:0016747">
    <property type="term" value="F:acyltransferase activity, transferring groups other than amino-acyl groups"/>
    <property type="evidence" value="ECO:0007669"/>
    <property type="project" value="InterPro"/>
</dbReference>
<evidence type="ECO:0000259" key="3">
    <source>
        <dbReference type="PROSITE" id="PS51186"/>
    </source>
</evidence>
<accession>A0A1K2HK53</accession>
<name>A0A1K2HK53_9NEIS</name>
<dbReference type="RefSeq" id="WP_072428550.1">
    <property type="nucleotide sequence ID" value="NZ_FPKR01000007.1"/>
</dbReference>
<keyword evidence="5" id="KW-1185">Reference proteome</keyword>
<evidence type="ECO:0000256" key="2">
    <source>
        <dbReference type="ARBA" id="ARBA00023315"/>
    </source>
</evidence>
<evidence type="ECO:0000313" key="5">
    <source>
        <dbReference type="Proteomes" id="UP000186513"/>
    </source>
</evidence>
<dbReference type="PANTHER" id="PTHR43877">
    <property type="entry name" value="AMINOALKYLPHOSPHONATE N-ACETYLTRANSFERASE-RELATED-RELATED"/>
    <property type="match status" value="1"/>
</dbReference>
<dbReference type="CDD" id="cd04301">
    <property type="entry name" value="NAT_SF"/>
    <property type="match status" value="1"/>
</dbReference>
<evidence type="ECO:0000256" key="1">
    <source>
        <dbReference type="ARBA" id="ARBA00022679"/>
    </source>
</evidence>
<dbReference type="OrthoDB" id="9789603at2"/>
<dbReference type="InterPro" id="IPR016181">
    <property type="entry name" value="Acyl_CoA_acyltransferase"/>
</dbReference>